<proteinExistence type="predicted"/>
<dbReference type="PANTHER" id="PTHR11139:SF1">
    <property type="entry name" value="TRANSFORMATION_TRANSCRIPTION DOMAIN-ASSOCIATED PROTEIN"/>
    <property type="match status" value="1"/>
</dbReference>
<dbReference type="HOGENOM" id="CLU_375822_0_0_1"/>
<dbReference type="PANTHER" id="PTHR11139">
    <property type="entry name" value="ATAXIA TELANGIECTASIA MUTATED ATM -RELATED"/>
    <property type="match status" value="1"/>
</dbReference>
<dbReference type="SUPFAM" id="SSF48371">
    <property type="entry name" value="ARM repeat"/>
    <property type="match status" value="1"/>
</dbReference>
<accession>D7LQH1</accession>
<dbReference type="Gramene" id="Al_scaffold_0005_274">
    <property type="protein sequence ID" value="Al_scaffold_0005_274"/>
    <property type="gene ID" value="Al_scaffold_0005_274"/>
</dbReference>
<name>D7LQH1_ARALL</name>
<keyword evidence="2" id="KW-1185">Reference proteome</keyword>
<dbReference type="InterPro" id="IPR046807">
    <property type="entry name" value="Tra1_central"/>
</dbReference>
<dbReference type="STRING" id="81972.D7LQH1"/>
<organism evidence="2">
    <name type="scientific">Arabidopsis lyrata subsp. lyrata</name>
    <name type="common">Lyre-leaved rock-cress</name>
    <dbReference type="NCBI Taxonomy" id="81972"/>
    <lineage>
        <taxon>Eukaryota</taxon>
        <taxon>Viridiplantae</taxon>
        <taxon>Streptophyta</taxon>
        <taxon>Embryophyta</taxon>
        <taxon>Tracheophyta</taxon>
        <taxon>Spermatophyta</taxon>
        <taxon>Magnoliopsida</taxon>
        <taxon>eudicotyledons</taxon>
        <taxon>Gunneridae</taxon>
        <taxon>Pentapetalae</taxon>
        <taxon>rosids</taxon>
        <taxon>malvids</taxon>
        <taxon>Brassicales</taxon>
        <taxon>Brassicaceae</taxon>
        <taxon>Camelineae</taxon>
        <taxon>Arabidopsis</taxon>
    </lineage>
</organism>
<dbReference type="GO" id="GO:0005634">
    <property type="term" value="C:nucleus"/>
    <property type="evidence" value="ECO:0007669"/>
    <property type="project" value="TreeGrafter"/>
</dbReference>
<dbReference type="GO" id="GO:0006281">
    <property type="term" value="P:DNA repair"/>
    <property type="evidence" value="ECO:0007669"/>
    <property type="project" value="TreeGrafter"/>
</dbReference>
<reference evidence="2" key="1">
    <citation type="journal article" date="2011" name="Nat. Genet.">
        <title>The Arabidopsis lyrata genome sequence and the basis of rapid genome size change.</title>
        <authorList>
            <person name="Hu T.T."/>
            <person name="Pattyn P."/>
            <person name="Bakker E.G."/>
            <person name="Cao J."/>
            <person name="Cheng J.-F."/>
            <person name="Clark R.M."/>
            <person name="Fahlgren N."/>
            <person name="Fawcett J.A."/>
            <person name="Grimwood J."/>
            <person name="Gundlach H."/>
            <person name="Haberer G."/>
            <person name="Hollister J.D."/>
            <person name="Ossowski S."/>
            <person name="Ottilar R.P."/>
            <person name="Salamov A.A."/>
            <person name="Schneeberger K."/>
            <person name="Spannagl M."/>
            <person name="Wang X."/>
            <person name="Yang L."/>
            <person name="Nasrallah M.E."/>
            <person name="Bergelson J."/>
            <person name="Carrington J.C."/>
            <person name="Gaut B.S."/>
            <person name="Schmutz J."/>
            <person name="Mayer K.F.X."/>
            <person name="Van de Peer Y."/>
            <person name="Grigoriev I.V."/>
            <person name="Nordborg M."/>
            <person name="Weigel D."/>
            <person name="Guo Y.-L."/>
        </authorList>
    </citation>
    <scope>NUCLEOTIDE SEQUENCE [LARGE SCALE GENOMIC DNA]</scope>
    <source>
        <strain evidence="2">cv. MN47</strain>
    </source>
</reference>
<gene>
    <name evidence="1" type="ORF">ARALYDRAFT_664239</name>
</gene>
<feature type="non-terminal residue" evidence="1">
    <location>
        <position position="739"/>
    </location>
</feature>
<dbReference type="GO" id="GO:0000124">
    <property type="term" value="C:SAGA complex"/>
    <property type="evidence" value="ECO:0007669"/>
    <property type="project" value="TreeGrafter"/>
</dbReference>
<sequence length="739" mass="81816">MVVAISVTGPENVPPHLKPQFIELKGAQVKELLDSLKHVLGTDFKRSLFPLIDTLSVERVLVGTGGACCESLMPLAFSLLVHHVRRDLSLAQLLEKGEVGKDQVTFRLKLELPFQMVFEKWRLLLPEIIIQPLIVKVSPAAQGMHSQALASQSSVPLGFKGMREDEVWKAYGALRSGVHCLALFKGKDEVKEMLNSFSEFLAIMEPLYLVDMFSLCMPGLFDSLIYNKQLVQIFAELRQVPKLYKPFSDGLISLLVSIKLDVLKNPDYGAAKLILHLFICILGDDTKTQSDIERILQHHELVIMEVKDNKLVIMFTTSNCLFVTCNCSALCSYVSLDADLGVKLKIQIMAEKCDTDFVENSCRRFVVILPVDCSSSNASTSSNSIGGSVISASSRSKSSQSSNSKQLDPLILLDALVDMLADENRVHSKAALNVFSETLSIHTHVKHADVLIARGGHNASVIVSSPSTNSVYSSHPSVRITAFEQLLHGSYGSTWQAQVGGVMGVGKVNVESLCYFQVKIMRGLVEVLAPVYASKELKERSQVLMQILASHVVNNVDEANSEARRKSFQDVIEYLATWLLNRNAYIAAVLASQTGSEVTELLEPSYQLLLQPLILCPLRCTTVEQQVGTFAALIFCVASKPPLLKVTPELVNFLQEALQIDEADETVWAVKLMNPQVLRSLNRVRTACIEFLSTTIAWVNFRMQTYTEVPAKVNSMFFKSLTCRDPDHIVAVAKEGLRQ</sequence>
<evidence type="ECO:0000313" key="1">
    <source>
        <dbReference type="EMBL" id="EFH53141.1"/>
    </source>
</evidence>
<dbReference type="GO" id="GO:0035267">
    <property type="term" value="C:NuA4 histone acetyltransferase complex"/>
    <property type="evidence" value="ECO:0007669"/>
    <property type="project" value="TreeGrafter"/>
</dbReference>
<dbReference type="Proteomes" id="UP000008694">
    <property type="component" value="Unassembled WGS sequence"/>
</dbReference>
<dbReference type="InterPro" id="IPR046805">
    <property type="entry name" value="Tra1_ring"/>
</dbReference>
<evidence type="ECO:0000313" key="2">
    <source>
        <dbReference type="Proteomes" id="UP000008694"/>
    </source>
</evidence>
<dbReference type="EMBL" id="GL348717">
    <property type="protein sequence ID" value="EFH53141.1"/>
    <property type="molecule type" value="Genomic_DNA"/>
</dbReference>
<dbReference type="Pfam" id="PF20206">
    <property type="entry name" value="Tra1_ring"/>
    <property type="match status" value="1"/>
</dbReference>
<dbReference type="eggNOG" id="KOG0889">
    <property type="taxonomic scope" value="Eukaryota"/>
</dbReference>
<dbReference type="InterPro" id="IPR050517">
    <property type="entry name" value="DDR_Repair_Kinase"/>
</dbReference>
<dbReference type="AlphaFoldDB" id="D7LQH1"/>
<dbReference type="GO" id="GO:0006355">
    <property type="term" value="P:regulation of DNA-templated transcription"/>
    <property type="evidence" value="ECO:0007669"/>
    <property type="project" value="TreeGrafter"/>
</dbReference>
<dbReference type="InterPro" id="IPR016024">
    <property type="entry name" value="ARM-type_fold"/>
</dbReference>
<dbReference type="Pfam" id="PF20175">
    <property type="entry name" value="Tra1_central"/>
    <property type="match status" value="2"/>
</dbReference>
<protein>
    <submittedName>
        <fullName evidence="1">Predicted protein</fullName>
    </submittedName>
</protein>